<comment type="similarity">
    <text evidence="2">Belongs to the ABC transporter superfamily. ABCB family. Multidrug resistance exporter (TC 3.A.1.201) subfamily.</text>
</comment>
<keyword evidence="5" id="KW-0677">Repeat</keyword>
<evidence type="ECO:0000256" key="11">
    <source>
        <dbReference type="ARBA" id="ARBA00023180"/>
    </source>
</evidence>
<feature type="transmembrane region" description="Helical" evidence="13">
    <location>
        <begin position="675"/>
        <end position="698"/>
    </location>
</feature>
<dbReference type="GO" id="GO:0005524">
    <property type="term" value="F:ATP binding"/>
    <property type="evidence" value="ECO:0007669"/>
    <property type="project" value="UniProtKB-KW"/>
</dbReference>
<dbReference type="SUPFAM" id="SSF52540">
    <property type="entry name" value="P-loop containing nucleoside triphosphate hydrolases"/>
    <property type="match status" value="2"/>
</dbReference>
<dbReference type="FunFam" id="3.40.50.300:FF:000205">
    <property type="entry name" value="ABC transporter B family member 4"/>
    <property type="match status" value="1"/>
</dbReference>
<evidence type="ECO:0000256" key="3">
    <source>
        <dbReference type="ARBA" id="ARBA00022448"/>
    </source>
</evidence>
<feature type="domain" description="ABC transmembrane type-1" evidence="15">
    <location>
        <begin position="47"/>
        <end position="332"/>
    </location>
</feature>
<dbReference type="GO" id="GO:0090374">
    <property type="term" value="P:oligopeptide export from mitochondrion"/>
    <property type="evidence" value="ECO:0007669"/>
    <property type="project" value="TreeGrafter"/>
</dbReference>
<name>A0AAV2TQL8_CALDB</name>
<feature type="transmembrane region" description="Helical" evidence="13">
    <location>
        <begin position="306"/>
        <end position="324"/>
    </location>
</feature>
<gene>
    <name evidence="16" type="ORF">CDAUBV1_LOCUS12896</name>
</gene>
<dbReference type="CDD" id="cd03249">
    <property type="entry name" value="ABC_MTABC3_MDL1_MDL2"/>
    <property type="match status" value="2"/>
</dbReference>
<feature type="domain" description="ABC transporter" evidence="14">
    <location>
        <begin position="997"/>
        <end position="1239"/>
    </location>
</feature>
<feature type="transmembrane region" description="Helical" evidence="13">
    <location>
        <begin position="269"/>
        <end position="291"/>
    </location>
</feature>
<dbReference type="Proteomes" id="UP001497525">
    <property type="component" value="Unassembled WGS sequence"/>
</dbReference>
<evidence type="ECO:0000256" key="10">
    <source>
        <dbReference type="ARBA" id="ARBA00023136"/>
    </source>
</evidence>
<dbReference type="InterPro" id="IPR039421">
    <property type="entry name" value="Type_1_exporter"/>
</dbReference>
<feature type="transmembrane region" description="Helical" evidence="13">
    <location>
        <begin position="898"/>
        <end position="924"/>
    </location>
</feature>
<accession>A0AAV2TQL8</accession>
<evidence type="ECO:0000256" key="9">
    <source>
        <dbReference type="ARBA" id="ARBA00022989"/>
    </source>
</evidence>
<dbReference type="FunFam" id="3.40.50.300:FF:000479">
    <property type="entry name" value="Multidrug resistance protein 1A"/>
    <property type="match status" value="1"/>
</dbReference>
<dbReference type="PROSITE" id="PS00211">
    <property type="entry name" value="ABC_TRANSPORTER_1"/>
    <property type="match status" value="2"/>
</dbReference>
<sequence>MGRIRKKREAKKARGEAATAAGEEFYPKVSYFSLFRYGDKRDKVALAFGIIFALGVGVGAPCIVLIFKDAINNFTSTTFKASSVQYQIRWFAGLGAIFLVGAFIQTTLMGWQAQRQLRKIRLLYFKAVLRQDVPWHDRQSAGALISKLSQNCENITMGIGTKLSEFLQYMSSFIVGIIIAFTFGWKLTLVACSMLPIIFVVFYLFGYFMKYFTVRELEAYSKASAISGEVLSAIRTVVAFGGERKELERYTKELGGAERVGIKKSLTNGAVQGAILFAIMGASALIFWYGVKLLTTNGEDYTPGDVVLVFMNVVMGSVFLGNALPNFQYFTNAQQSAREIFGTIERVPPIDKDSPGKVLDRFEGNITLKNVKFVYPTRPDITILKNFTLDLKSGQTVALVGPSGSGKSTIVHLLQRFYDPVEGEIRIEGVDIKDLDLKELRNQIGVVQQEPVLFEGTIADNIRLGKPDATQEEIEEAAKEANAHDFICALPEGYDTVLAERGGGMSGGQKQRLAIARALIRKPRLLLLDEATSALDTRSERVVREALEKASTGRTCVVIAHRLTTVRHADLILVLENGVVRESGTHEELIAREGLYAAMLSNQNQMEATREEDEDEEDHHRPEGVWQAEQESQGASEESKTLVSRISHSISVQMKKMKKNPIRRMLAINKPETKYIVGGCIACLISGAVPPCFAVLYSEVYEIFSKIQRGEDALSHTSLISGMMGVVGFVRFVAMLLQGYLFGVSGERLTRRVRSLYYDAMLHQEIGWFDQPDNQPGALTAKLATGASKLKFISGSQIGTIIEAIVTIVVSLIIAFVYSWQLTLVHLAFFPIIIVTGMFQTRAIGGAGVSANEVKNMPIAQEVFSNPRTIFTLTLEDYFYMKYKAASGRDHKKELKDVLLFALVYALSISIIMFSFSAVFSLGAKLVEDGTIKMLALFRCFSVLNMGGHSLGMTASFTPQAKEAAKAAKVILETMDRKSRIPIEVGLHPREPFTGKIEFNRVYFRYPTRPDIRILRNFSHSVEACQTVALVGQSGCGKSTLLQLVQRLYDASDHGPDSGVFFDGHNLRDLDPVWIRKYIGIVSQEPNLFDLSIRDNIAYGDNNREVGMDEIIEAARQANIHEFVNTLPDGYDTVVGPGGSHLSGGQKQRVAIARALVRKPVLLLLDEATSALDNESEKVVQAALDAAMGSRTSLVVAHRLTTVENADQIVVLERGKKIEYGPPAALMEAKGAFYRLHHAEGTGAH</sequence>
<keyword evidence="6" id="KW-0547">Nucleotide-binding</keyword>
<dbReference type="InterPro" id="IPR003439">
    <property type="entry name" value="ABC_transporter-like_ATP-bd"/>
</dbReference>
<evidence type="ECO:0000256" key="13">
    <source>
        <dbReference type="SAM" id="Phobius"/>
    </source>
</evidence>
<dbReference type="PROSITE" id="PS50929">
    <property type="entry name" value="ABC_TM1F"/>
    <property type="match status" value="2"/>
</dbReference>
<protein>
    <submittedName>
        <fullName evidence="16">Uncharacterized protein</fullName>
    </submittedName>
</protein>
<dbReference type="Pfam" id="PF00664">
    <property type="entry name" value="ABC_membrane"/>
    <property type="match status" value="2"/>
</dbReference>
<dbReference type="InterPro" id="IPR017871">
    <property type="entry name" value="ABC_transporter-like_CS"/>
</dbReference>
<evidence type="ECO:0000256" key="8">
    <source>
        <dbReference type="ARBA" id="ARBA00022967"/>
    </source>
</evidence>
<evidence type="ECO:0000256" key="7">
    <source>
        <dbReference type="ARBA" id="ARBA00022840"/>
    </source>
</evidence>
<keyword evidence="7" id="KW-0067">ATP-binding</keyword>
<feature type="domain" description="ABC transmembrane type-1" evidence="15">
    <location>
        <begin position="677"/>
        <end position="963"/>
    </location>
</feature>
<dbReference type="Gene3D" id="1.20.1560.10">
    <property type="entry name" value="ABC transporter type 1, transmembrane domain"/>
    <property type="match status" value="2"/>
</dbReference>
<keyword evidence="9 13" id="KW-1133">Transmembrane helix</keyword>
<dbReference type="EMBL" id="CAXLJL010000489">
    <property type="protein sequence ID" value="CAL5138296.1"/>
    <property type="molecule type" value="Genomic_DNA"/>
</dbReference>
<dbReference type="AlphaFoldDB" id="A0AAV2TQL8"/>
<keyword evidence="4 13" id="KW-0812">Transmembrane</keyword>
<keyword evidence="10 13" id="KW-0472">Membrane</keyword>
<proteinExistence type="inferred from homology"/>
<evidence type="ECO:0000256" key="4">
    <source>
        <dbReference type="ARBA" id="ARBA00022692"/>
    </source>
</evidence>
<dbReference type="GO" id="GO:0016887">
    <property type="term" value="F:ATP hydrolysis activity"/>
    <property type="evidence" value="ECO:0007669"/>
    <property type="project" value="InterPro"/>
</dbReference>
<keyword evidence="11" id="KW-0325">Glycoprotein</keyword>
<evidence type="ECO:0000313" key="16">
    <source>
        <dbReference type="EMBL" id="CAL5138296.1"/>
    </source>
</evidence>
<feature type="transmembrane region" description="Helical" evidence="13">
    <location>
        <begin position="193"/>
        <end position="212"/>
    </location>
</feature>
<feature type="transmembrane region" description="Helical" evidence="13">
    <location>
        <begin position="824"/>
        <end position="845"/>
    </location>
</feature>
<feature type="transmembrane region" description="Helical" evidence="13">
    <location>
        <begin position="798"/>
        <end position="818"/>
    </location>
</feature>
<keyword evidence="3" id="KW-0813">Transport</keyword>
<evidence type="ECO:0000256" key="5">
    <source>
        <dbReference type="ARBA" id="ARBA00022737"/>
    </source>
</evidence>
<dbReference type="GO" id="GO:0015421">
    <property type="term" value="F:ABC-type oligopeptide transporter activity"/>
    <property type="evidence" value="ECO:0007669"/>
    <property type="project" value="TreeGrafter"/>
</dbReference>
<feature type="transmembrane region" description="Helical" evidence="13">
    <location>
        <begin position="718"/>
        <end position="742"/>
    </location>
</feature>
<evidence type="ECO:0000256" key="2">
    <source>
        <dbReference type="ARBA" id="ARBA00007577"/>
    </source>
</evidence>
<feature type="transmembrane region" description="Helical" evidence="13">
    <location>
        <begin position="87"/>
        <end position="111"/>
    </location>
</feature>
<dbReference type="SUPFAM" id="SSF90123">
    <property type="entry name" value="ABC transporter transmembrane region"/>
    <property type="match status" value="2"/>
</dbReference>
<dbReference type="PANTHER" id="PTHR43394:SF27">
    <property type="entry name" value="ATP-DEPENDENT TRANSLOCASE ABCB1-LIKE"/>
    <property type="match status" value="1"/>
</dbReference>
<dbReference type="InterPro" id="IPR036640">
    <property type="entry name" value="ABC1_TM_sf"/>
</dbReference>
<reference evidence="16" key="1">
    <citation type="submission" date="2024-06" db="EMBL/GenBank/DDBJ databases">
        <authorList>
            <person name="Liu X."/>
            <person name="Lenzi L."/>
            <person name="Haldenby T S."/>
            <person name="Uol C."/>
        </authorList>
    </citation>
    <scope>NUCLEOTIDE SEQUENCE</scope>
</reference>
<dbReference type="PROSITE" id="PS50893">
    <property type="entry name" value="ABC_TRANSPORTER_2"/>
    <property type="match status" value="2"/>
</dbReference>
<keyword evidence="8" id="KW-1278">Translocase</keyword>
<evidence type="ECO:0000256" key="1">
    <source>
        <dbReference type="ARBA" id="ARBA00004141"/>
    </source>
</evidence>
<evidence type="ECO:0000256" key="6">
    <source>
        <dbReference type="ARBA" id="ARBA00022741"/>
    </source>
</evidence>
<evidence type="ECO:0000259" key="15">
    <source>
        <dbReference type="PROSITE" id="PS50929"/>
    </source>
</evidence>
<dbReference type="CDD" id="cd18577">
    <property type="entry name" value="ABC_6TM_Pgp_ABCB1_D1_like"/>
    <property type="match status" value="1"/>
</dbReference>
<dbReference type="InterPro" id="IPR011527">
    <property type="entry name" value="ABC1_TM_dom"/>
</dbReference>
<evidence type="ECO:0000256" key="12">
    <source>
        <dbReference type="SAM" id="MobiDB-lite"/>
    </source>
</evidence>
<dbReference type="GO" id="GO:0005743">
    <property type="term" value="C:mitochondrial inner membrane"/>
    <property type="evidence" value="ECO:0007669"/>
    <property type="project" value="TreeGrafter"/>
</dbReference>
<feature type="compositionally biased region" description="Low complexity" evidence="12">
    <location>
        <begin position="627"/>
        <end position="636"/>
    </location>
</feature>
<evidence type="ECO:0000259" key="14">
    <source>
        <dbReference type="PROSITE" id="PS50893"/>
    </source>
</evidence>
<dbReference type="InterPro" id="IPR027417">
    <property type="entry name" value="P-loop_NTPase"/>
</dbReference>
<dbReference type="CDD" id="cd18578">
    <property type="entry name" value="ABC_6TM_Pgp_ABCB1_D2_like"/>
    <property type="match status" value="1"/>
</dbReference>
<organism evidence="16 17">
    <name type="scientific">Calicophoron daubneyi</name>
    <name type="common">Rumen fluke</name>
    <name type="synonym">Paramphistomum daubneyi</name>
    <dbReference type="NCBI Taxonomy" id="300641"/>
    <lineage>
        <taxon>Eukaryota</taxon>
        <taxon>Metazoa</taxon>
        <taxon>Spiralia</taxon>
        <taxon>Lophotrochozoa</taxon>
        <taxon>Platyhelminthes</taxon>
        <taxon>Trematoda</taxon>
        <taxon>Digenea</taxon>
        <taxon>Plagiorchiida</taxon>
        <taxon>Pronocephalata</taxon>
        <taxon>Paramphistomoidea</taxon>
        <taxon>Paramphistomidae</taxon>
        <taxon>Calicophoron</taxon>
    </lineage>
</organism>
<comment type="caution">
    <text evidence="16">The sequence shown here is derived from an EMBL/GenBank/DDBJ whole genome shotgun (WGS) entry which is preliminary data.</text>
</comment>
<feature type="domain" description="ABC transporter" evidence="14">
    <location>
        <begin position="366"/>
        <end position="602"/>
    </location>
</feature>
<dbReference type="SMART" id="SM00382">
    <property type="entry name" value="AAA"/>
    <property type="match status" value="2"/>
</dbReference>
<dbReference type="InterPro" id="IPR003593">
    <property type="entry name" value="AAA+_ATPase"/>
</dbReference>
<feature type="region of interest" description="Disordered" evidence="12">
    <location>
        <begin position="605"/>
        <end position="641"/>
    </location>
</feature>
<dbReference type="PANTHER" id="PTHR43394">
    <property type="entry name" value="ATP-DEPENDENT PERMEASE MDL1, MITOCHONDRIAL"/>
    <property type="match status" value="1"/>
</dbReference>
<evidence type="ECO:0000313" key="17">
    <source>
        <dbReference type="Proteomes" id="UP001497525"/>
    </source>
</evidence>
<feature type="transmembrane region" description="Helical" evidence="13">
    <location>
        <begin position="166"/>
        <end position="187"/>
    </location>
</feature>
<feature type="transmembrane region" description="Helical" evidence="13">
    <location>
        <begin position="44"/>
        <end position="67"/>
    </location>
</feature>
<dbReference type="Pfam" id="PF00005">
    <property type="entry name" value="ABC_tran"/>
    <property type="match status" value="2"/>
</dbReference>
<comment type="subcellular location">
    <subcellularLocation>
        <location evidence="1">Membrane</location>
        <topology evidence="1">Multi-pass membrane protein</topology>
    </subcellularLocation>
</comment>
<dbReference type="Gene3D" id="3.40.50.300">
    <property type="entry name" value="P-loop containing nucleotide triphosphate hydrolases"/>
    <property type="match status" value="2"/>
</dbReference>